<comment type="similarity">
    <text evidence="2 6">Belongs to the class-III pyridoxal-phosphate-dependent aminotransferase family.</text>
</comment>
<comment type="caution">
    <text evidence="7">The sequence shown here is derived from an EMBL/GenBank/DDBJ whole genome shotgun (WGS) entry which is preliminary data.</text>
</comment>
<dbReference type="InterPro" id="IPR005814">
    <property type="entry name" value="Aminotrans_3"/>
</dbReference>
<organism evidence="7 8">
    <name type="scientific">Rhizobium grahamii</name>
    <dbReference type="NCBI Taxonomy" id="1120045"/>
    <lineage>
        <taxon>Bacteria</taxon>
        <taxon>Pseudomonadati</taxon>
        <taxon>Pseudomonadota</taxon>
        <taxon>Alphaproteobacteria</taxon>
        <taxon>Hyphomicrobiales</taxon>
        <taxon>Rhizobiaceae</taxon>
        <taxon>Rhizobium/Agrobacterium group</taxon>
        <taxon>Rhizobium</taxon>
    </lineage>
</organism>
<dbReference type="PANTHER" id="PTHR42684">
    <property type="entry name" value="ADENOSYLMETHIONINE-8-AMINO-7-OXONONANOATE AMINOTRANSFERASE"/>
    <property type="match status" value="1"/>
</dbReference>
<dbReference type="Proteomes" id="UP000254939">
    <property type="component" value="Unassembled WGS sequence"/>
</dbReference>
<dbReference type="PANTHER" id="PTHR42684:SF3">
    <property type="entry name" value="ADENOSYLMETHIONINE-8-AMINO-7-OXONONANOATE AMINOTRANSFERASE"/>
    <property type="match status" value="1"/>
</dbReference>
<dbReference type="OrthoDB" id="9801834at2"/>
<evidence type="ECO:0000256" key="1">
    <source>
        <dbReference type="ARBA" id="ARBA00001933"/>
    </source>
</evidence>
<evidence type="ECO:0000313" key="7">
    <source>
        <dbReference type="EMBL" id="RDJ04514.1"/>
    </source>
</evidence>
<evidence type="ECO:0000256" key="2">
    <source>
        <dbReference type="ARBA" id="ARBA00008954"/>
    </source>
</evidence>
<evidence type="ECO:0000256" key="4">
    <source>
        <dbReference type="ARBA" id="ARBA00022679"/>
    </source>
</evidence>
<accession>A0A370KHA0</accession>
<dbReference type="Pfam" id="PF00202">
    <property type="entry name" value="Aminotran_3"/>
    <property type="match status" value="1"/>
</dbReference>
<keyword evidence="5 6" id="KW-0663">Pyridoxal phosphate</keyword>
<dbReference type="RefSeq" id="WP_114715224.1">
    <property type="nucleotide sequence ID" value="NZ_KZ857267.1"/>
</dbReference>
<gene>
    <name evidence="7" type="ORF">B5K06_27145</name>
</gene>
<keyword evidence="3 7" id="KW-0032">Aminotransferase</keyword>
<evidence type="ECO:0000313" key="8">
    <source>
        <dbReference type="Proteomes" id="UP000254939"/>
    </source>
</evidence>
<dbReference type="NCBIfam" id="NF004767">
    <property type="entry name" value="PRK06105.1"/>
    <property type="match status" value="1"/>
</dbReference>
<dbReference type="GO" id="GO:0009448">
    <property type="term" value="P:gamma-aminobutyric acid metabolic process"/>
    <property type="evidence" value="ECO:0007669"/>
    <property type="project" value="TreeGrafter"/>
</dbReference>
<protein>
    <submittedName>
        <fullName evidence="7">Aspartate aminotransferase family protein</fullName>
    </submittedName>
</protein>
<dbReference type="GO" id="GO:0004015">
    <property type="term" value="F:adenosylmethionine-8-amino-7-oxononanoate transaminase activity"/>
    <property type="evidence" value="ECO:0007669"/>
    <property type="project" value="TreeGrafter"/>
</dbReference>
<dbReference type="Gene3D" id="3.90.1150.10">
    <property type="entry name" value="Aspartate Aminotransferase, domain 1"/>
    <property type="match status" value="1"/>
</dbReference>
<dbReference type="GO" id="GO:0009102">
    <property type="term" value="P:biotin biosynthetic process"/>
    <property type="evidence" value="ECO:0007669"/>
    <property type="project" value="TreeGrafter"/>
</dbReference>
<evidence type="ECO:0000256" key="5">
    <source>
        <dbReference type="ARBA" id="ARBA00022898"/>
    </source>
</evidence>
<evidence type="ECO:0000256" key="6">
    <source>
        <dbReference type="RuleBase" id="RU003560"/>
    </source>
</evidence>
<dbReference type="CDD" id="cd00610">
    <property type="entry name" value="OAT_like"/>
    <property type="match status" value="1"/>
</dbReference>
<dbReference type="InterPro" id="IPR015422">
    <property type="entry name" value="PyrdxlP-dep_Trfase_small"/>
</dbReference>
<dbReference type="Gene3D" id="3.40.640.10">
    <property type="entry name" value="Type I PLP-dependent aspartate aminotransferase-like (Major domain)"/>
    <property type="match status" value="1"/>
</dbReference>
<comment type="cofactor">
    <cofactor evidence="1">
        <name>pyridoxal 5'-phosphate</name>
        <dbReference type="ChEBI" id="CHEBI:597326"/>
    </cofactor>
</comment>
<keyword evidence="4 7" id="KW-0808">Transferase</keyword>
<name>A0A370KHA0_9HYPH</name>
<dbReference type="InterPro" id="IPR049704">
    <property type="entry name" value="Aminotrans_3_PPA_site"/>
</dbReference>
<dbReference type="AlphaFoldDB" id="A0A370KHA0"/>
<dbReference type="PROSITE" id="PS00600">
    <property type="entry name" value="AA_TRANSFER_CLASS_3"/>
    <property type="match status" value="1"/>
</dbReference>
<dbReference type="PIRSF" id="PIRSF000521">
    <property type="entry name" value="Transaminase_4ab_Lys_Orn"/>
    <property type="match status" value="1"/>
</dbReference>
<dbReference type="InterPro" id="IPR015421">
    <property type="entry name" value="PyrdxlP-dep_Trfase_major"/>
</dbReference>
<dbReference type="FunFam" id="3.40.640.10:FF:000014">
    <property type="entry name" value="Adenosylmethionine-8-amino-7-oxononanoate aminotransferase, probable"/>
    <property type="match status" value="1"/>
</dbReference>
<reference evidence="7 8" key="1">
    <citation type="submission" date="2017-03" db="EMBL/GenBank/DDBJ databases">
        <title>Genome analysis of Rhizobial strains effectives or ineffectives for nitrogen fixation isolated from bean seeds.</title>
        <authorList>
            <person name="Peralta H."/>
            <person name="Aguilar-Vera A."/>
            <person name="Mora Y."/>
            <person name="Vargas-Lagunas C."/>
            <person name="Girard L."/>
            <person name="Mora J."/>
        </authorList>
    </citation>
    <scope>NUCLEOTIDE SEQUENCE [LARGE SCALE GENOMIC DNA]</scope>
    <source>
        <strain evidence="7 8">CCGM3</strain>
    </source>
</reference>
<dbReference type="SUPFAM" id="SSF53383">
    <property type="entry name" value="PLP-dependent transferases"/>
    <property type="match status" value="1"/>
</dbReference>
<dbReference type="EMBL" id="NAAC01000038">
    <property type="protein sequence ID" value="RDJ04514.1"/>
    <property type="molecule type" value="Genomic_DNA"/>
</dbReference>
<dbReference type="InterPro" id="IPR015424">
    <property type="entry name" value="PyrdxlP-dep_Trfase"/>
</dbReference>
<sequence>MSTGNQFSNSLAAADIATGLHPYTNARLHETKGPLIMERGEGIYVYDISGKQYIESFAGLWSVAIGFSEPRLVEAATKQMQKLPFYHTFNHISHEPNIRLAEKLVEISPEQFTRVSFTNSGSEANDTVVKMVWYVNNARGKPEKKKFLARTKGYHGVTMASGSLTGLLNNHRDFDLPIIPVIHLTTPHLRTSGHDGETEAEFTARLLKEIEDTILAEGPETIAAFIGEPLMAAAGVLVPPAGYWQGVEALCRKYDIFLIADEVVNGFGRLGTMFGSTYFRFKPDIMVTSKQLTSSYMPLAAILFTEEIYDILADNTAKIGTWGHGYTTTGHPVATAVALENLKIIEERDLVGNAARVGKVFMENLQQLSSHCLVGDVRGVGLMAAVEMVPDKSSRKGFSQFGKAGGKAFASALQNNLIVRVLGDQLIFCPPLIITEEQALEVVARARTTLEEVADFVSCEGVT</sequence>
<evidence type="ECO:0000256" key="3">
    <source>
        <dbReference type="ARBA" id="ARBA00022576"/>
    </source>
</evidence>
<dbReference type="GO" id="GO:0030170">
    <property type="term" value="F:pyridoxal phosphate binding"/>
    <property type="evidence" value="ECO:0007669"/>
    <property type="project" value="InterPro"/>
</dbReference>
<proteinExistence type="inferred from homology"/>